<dbReference type="AlphaFoldDB" id="A0A133UD50"/>
<dbReference type="EMBL" id="LHXN01000078">
    <property type="protein sequence ID" value="KXA92107.1"/>
    <property type="molecule type" value="Genomic_DNA"/>
</dbReference>
<sequence>MEWENTLFAFEKDIEGRGFWDWMRAHISWMKPLHRYEGLLEITEDKLLLVGEDRPGPFFGLRSLYHTKGKIELEIPVDRIDDVQFGFDETFRRREDRQLGLFGFTPLRIKYESGEGERALYLFADFGRFPVRHCDNERVLEELNEGLKR</sequence>
<name>A0A133UD50_9EURY</name>
<proteinExistence type="predicted"/>
<dbReference type="Proteomes" id="UP000070373">
    <property type="component" value="Unassembled WGS sequence"/>
</dbReference>
<comment type="caution">
    <text evidence="1">The sequence shown here is derived from an EMBL/GenBank/DDBJ whole genome shotgun (WGS) entry which is preliminary data.</text>
</comment>
<evidence type="ECO:0000313" key="1">
    <source>
        <dbReference type="EMBL" id="KXA92107.1"/>
    </source>
</evidence>
<accession>A0A133UD50</accession>
<organism evidence="1 2">
    <name type="scientific">candidate division MSBL1 archaeon SCGC-AAA259E17</name>
    <dbReference type="NCBI Taxonomy" id="1698263"/>
    <lineage>
        <taxon>Archaea</taxon>
        <taxon>Methanobacteriati</taxon>
        <taxon>Methanobacteriota</taxon>
        <taxon>candidate division MSBL1</taxon>
    </lineage>
</organism>
<protein>
    <submittedName>
        <fullName evidence="1">Uncharacterized protein</fullName>
    </submittedName>
</protein>
<gene>
    <name evidence="1" type="ORF">AKJ64_04015</name>
</gene>
<keyword evidence="2" id="KW-1185">Reference proteome</keyword>
<evidence type="ECO:0000313" key="2">
    <source>
        <dbReference type="Proteomes" id="UP000070373"/>
    </source>
</evidence>
<reference evidence="1 2" key="1">
    <citation type="journal article" date="2016" name="Sci. Rep.">
        <title>Metabolic traits of an uncultured archaeal lineage -MSBL1- from brine pools of the Red Sea.</title>
        <authorList>
            <person name="Mwirichia R."/>
            <person name="Alam I."/>
            <person name="Rashid M."/>
            <person name="Vinu M."/>
            <person name="Ba-Alawi W."/>
            <person name="Anthony Kamau A."/>
            <person name="Kamanda Ngugi D."/>
            <person name="Goker M."/>
            <person name="Klenk H.P."/>
            <person name="Bajic V."/>
            <person name="Stingl U."/>
        </authorList>
    </citation>
    <scope>NUCLEOTIDE SEQUENCE [LARGE SCALE GENOMIC DNA]</scope>
    <source>
        <strain evidence="1">SCGC-AAA259E17</strain>
    </source>
</reference>